<accession>A0A1S9PLZ2</accession>
<reference evidence="3 4" key="1">
    <citation type="submission" date="2016-07" db="EMBL/GenBank/DDBJ databases">
        <title>Genomic analysis of zinc-resistant bacterium Mucilaginibacter pedocola TBZ30.</title>
        <authorList>
            <person name="Huang J."/>
            <person name="Tang J."/>
        </authorList>
    </citation>
    <scope>NUCLEOTIDE SEQUENCE [LARGE SCALE GENOMIC DNA]</scope>
    <source>
        <strain evidence="3 4">TBZ30</strain>
    </source>
</reference>
<keyword evidence="2" id="KW-0812">Transmembrane</keyword>
<dbReference type="RefSeq" id="WP_078346133.1">
    <property type="nucleotide sequence ID" value="NZ_MBTF01000001.1"/>
</dbReference>
<evidence type="ECO:0000313" key="4">
    <source>
        <dbReference type="Proteomes" id="UP000189739"/>
    </source>
</evidence>
<proteinExistence type="predicted"/>
<evidence type="ECO:0000313" key="3">
    <source>
        <dbReference type="EMBL" id="OOQ61949.1"/>
    </source>
</evidence>
<feature type="compositionally biased region" description="Polar residues" evidence="1">
    <location>
        <begin position="104"/>
        <end position="113"/>
    </location>
</feature>
<evidence type="ECO:0000256" key="1">
    <source>
        <dbReference type="SAM" id="MobiDB-lite"/>
    </source>
</evidence>
<evidence type="ECO:0000256" key="2">
    <source>
        <dbReference type="SAM" id="Phobius"/>
    </source>
</evidence>
<feature type="region of interest" description="Disordered" evidence="1">
    <location>
        <begin position="90"/>
        <end position="113"/>
    </location>
</feature>
<name>A0A1S9PLZ2_9SPHI</name>
<dbReference type="STRING" id="1792845.BC343_02490"/>
<keyword evidence="2" id="KW-0472">Membrane</keyword>
<organism evidence="3 4">
    <name type="scientific">Mucilaginibacter pedocola</name>
    <dbReference type="NCBI Taxonomy" id="1792845"/>
    <lineage>
        <taxon>Bacteria</taxon>
        <taxon>Pseudomonadati</taxon>
        <taxon>Bacteroidota</taxon>
        <taxon>Sphingobacteriia</taxon>
        <taxon>Sphingobacteriales</taxon>
        <taxon>Sphingobacteriaceae</taxon>
        <taxon>Mucilaginibacter</taxon>
    </lineage>
</organism>
<dbReference type="Proteomes" id="UP000189739">
    <property type="component" value="Unassembled WGS sequence"/>
</dbReference>
<protein>
    <submittedName>
        <fullName evidence="3">Uncharacterized protein</fullName>
    </submittedName>
</protein>
<keyword evidence="2" id="KW-1133">Transmembrane helix</keyword>
<sequence length="113" mass="12509">MKFFKDKHTCVSENQASDRAAMAIAHGILCLQKRLATAVNLWFNGFSHRQQKCILGLIGVALATWLLTTINGPFNAFSKQSKVPYSAVHIGQPSDLPKPKHGQKQFTDSLTIK</sequence>
<dbReference type="EMBL" id="MBTF01000001">
    <property type="protein sequence ID" value="OOQ61949.1"/>
    <property type="molecule type" value="Genomic_DNA"/>
</dbReference>
<dbReference type="AlphaFoldDB" id="A0A1S9PLZ2"/>
<gene>
    <name evidence="3" type="ORF">BC343_02490</name>
</gene>
<comment type="caution">
    <text evidence="3">The sequence shown here is derived from an EMBL/GenBank/DDBJ whole genome shotgun (WGS) entry which is preliminary data.</text>
</comment>
<keyword evidence="4" id="KW-1185">Reference proteome</keyword>
<feature type="transmembrane region" description="Helical" evidence="2">
    <location>
        <begin position="53"/>
        <end position="74"/>
    </location>
</feature>